<sequence>MITPFPCVPDGFRQEIAVRDAIDDQIRLPKNALGGPGSALDRGGCGTRGQPDTARAAVSRSLSYAV</sequence>
<reference evidence="2 3" key="1">
    <citation type="submission" date="2016-03" db="EMBL/GenBank/DDBJ databases">
        <title>Draft Genome Sequence of the Strain BR 10245 (Bradyrhizobium sp.) isolated from nodules of Centrolobium paraense.</title>
        <authorList>
            <person name="Simoes-Araujo J.L.Sr."/>
            <person name="Barauna A.C."/>
            <person name="Silva K."/>
            <person name="Zilli J.E."/>
        </authorList>
    </citation>
    <scope>NUCLEOTIDE SEQUENCE [LARGE SCALE GENOMIC DNA]</scope>
    <source>
        <strain evidence="2 3">BR 10245</strain>
    </source>
</reference>
<proteinExistence type="predicted"/>
<evidence type="ECO:0000313" key="3">
    <source>
        <dbReference type="Proteomes" id="UP000076959"/>
    </source>
</evidence>
<name>A0A176Y834_9BRAD</name>
<gene>
    <name evidence="2" type="ORF">AYJ54_36100</name>
</gene>
<organism evidence="2 3">
    <name type="scientific">Bradyrhizobium centrolobii</name>
    <dbReference type="NCBI Taxonomy" id="1505087"/>
    <lineage>
        <taxon>Bacteria</taxon>
        <taxon>Pseudomonadati</taxon>
        <taxon>Pseudomonadota</taxon>
        <taxon>Alphaproteobacteria</taxon>
        <taxon>Hyphomicrobiales</taxon>
        <taxon>Nitrobacteraceae</taxon>
        <taxon>Bradyrhizobium</taxon>
    </lineage>
</organism>
<evidence type="ECO:0000256" key="1">
    <source>
        <dbReference type="SAM" id="MobiDB-lite"/>
    </source>
</evidence>
<protein>
    <submittedName>
        <fullName evidence="2">Uncharacterized protein</fullName>
    </submittedName>
</protein>
<dbReference type="EMBL" id="LUUB01000126">
    <property type="protein sequence ID" value="OAE97127.1"/>
    <property type="molecule type" value="Genomic_DNA"/>
</dbReference>
<keyword evidence="3" id="KW-1185">Reference proteome</keyword>
<dbReference type="Proteomes" id="UP000076959">
    <property type="component" value="Unassembled WGS sequence"/>
</dbReference>
<feature type="region of interest" description="Disordered" evidence="1">
    <location>
        <begin position="30"/>
        <end position="66"/>
    </location>
</feature>
<accession>A0A176Y834</accession>
<comment type="caution">
    <text evidence="2">The sequence shown here is derived from an EMBL/GenBank/DDBJ whole genome shotgun (WGS) entry which is preliminary data.</text>
</comment>
<evidence type="ECO:0000313" key="2">
    <source>
        <dbReference type="EMBL" id="OAE97127.1"/>
    </source>
</evidence>
<dbReference type="AlphaFoldDB" id="A0A176Y834"/>